<dbReference type="Proteomes" id="UP001145742">
    <property type="component" value="Unassembled WGS sequence"/>
</dbReference>
<keyword evidence="2" id="KW-1185">Reference proteome</keyword>
<proteinExistence type="predicted"/>
<accession>A0ABQ9DZN0</accession>
<gene>
    <name evidence="1" type="ORF">WISP_02513</name>
</gene>
<reference evidence="1" key="1">
    <citation type="submission" date="2019-10" db="EMBL/GenBank/DDBJ databases">
        <authorList>
            <person name="Soares A.E.R."/>
            <person name="Aleixo A."/>
            <person name="Schneider P."/>
            <person name="Miyaki C.Y."/>
            <person name="Schneider M.P."/>
            <person name="Mello C."/>
            <person name="Vasconcelos A.T.R."/>
        </authorList>
    </citation>
    <scope>NUCLEOTIDE SEQUENCE</scope>
    <source>
        <tissue evidence="1">Muscle</tissue>
    </source>
</reference>
<comment type="caution">
    <text evidence="1">The sequence shown here is derived from an EMBL/GenBank/DDBJ whole genome shotgun (WGS) entry which is preliminary data.</text>
</comment>
<dbReference type="EMBL" id="WHWB01031776">
    <property type="protein sequence ID" value="KAJ7427955.1"/>
    <property type="molecule type" value="Genomic_DNA"/>
</dbReference>
<organism evidence="1 2">
    <name type="scientific">Willisornis vidua</name>
    <name type="common">Xingu scale-backed antbird</name>
    <dbReference type="NCBI Taxonomy" id="1566151"/>
    <lineage>
        <taxon>Eukaryota</taxon>
        <taxon>Metazoa</taxon>
        <taxon>Chordata</taxon>
        <taxon>Craniata</taxon>
        <taxon>Vertebrata</taxon>
        <taxon>Euteleostomi</taxon>
        <taxon>Archelosauria</taxon>
        <taxon>Archosauria</taxon>
        <taxon>Dinosauria</taxon>
        <taxon>Saurischia</taxon>
        <taxon>Theropoda</taxon>
        <taxon>Coelurosauria</taxon>
        <taxon>Aves</taxon>
        <taxon>Neognathae</taxon>
        <taxon>Neoaves</taxon>
        <taxon>Telluraves</taxon>
        <taxon>Australaves</taxon>
        <taxon>Passeriformes</taxon>
        <taxon>Thamnophilidae</taxon>
        <taxon>Willisornis</taxon>
    </lineage>
</organism>
<evidence type="ECO:0000313" key="1">
    <source>
        <dbReference type="EMBL" id="KAJ7427955.1"/>
    </source>
</evidence>
<protein>
    <submittedName>
        <fullName evidence="1">Uncharacterized protein</fullName>
    </submittedName>
</protein>
<evidence type="ECO:0000313" key="2">
    <source>
        <dbReference type="Proteomes" id="UP001145742"/>
    </source>
</evidence>
<name>A0ABQ9DZN0_9PASS</name>
<sequence length="243" mass="27221">MDPTLLLAWHSSPGTTSSTIRSALPMTSYSQEVGTNLSGSLPSMKTHLAYSFGKWINFCSFKRQKRKLAVGPCWTAKMDFFLENICNSKIHVTQNRAGDTVAKLEDTCLSLCPLHNISSLEFRFMFTGKCFIMMNNCDTDKATECTRSKFADNTKLSGEADMPEGMDAIQRDQDKHEKWACVNHMRLNKAKCKVLHLGWGSTWYQSRLGDEQPCKEGLGIAGGTKQSFLDRLLCSDLDINVLP</sequence>